<gene>
    <name evidence="4" type="ORF">K8U84_01600</name>
</gene>
<dbReference type="InterPro" id="IPR002509">
    <property type="entry name" value="NODB_dom"/>
</dbReference>
<dbReference type="RefSeq" id="WP_229711111.1">
    <property type="nucleotide sequence ID" value="NZ_BMCQ01000002.1"/>
</dbReference>
<dbReference type="InterPro" id="IPR011330">
    <property type="entry name" value="Glyco_hydro/deAcase_b/a-brl"/>
</dbReference>
<name>A0A9D2VEX9_9BURK</name>
<accession>A0A9D2VEX9</accession>
<dbReference type="EMBL" id="DYTQ01000025">
    <property type="protein sequence ID" value="HJH23229.1"/>
    <property type="molecule type" value="Genomic_DNA"/>
</dbReference>
<dbReference type="GO" id="GO:0016810">
    <property type="term" value="F:hydrolase activity, acting on carbon-nitrogen (but not peptide) bonds"/>
    <property type="evidence" value="ECO:0007669"/>
    <property type="project" value="InterPro"/>
</dbReference>
<evidence type="ECO:0000259" key="3">
    <source>
        <dbReference type="PROSITE" id="PS51677"/>
    </source>
</evidence>
<evidence type="ECO:0000313" key="5">
    <source>
        <dbReference type="Proteomes" id="UP000700248"/>
    </source>
</evidence>
<dbReference type="Pfam" id="PF01522">
    <property type="entry name" value="Polysacc_deac_1"/>
    <property type="match status" value="1"/>
</dbReference>
<keyword evidence="2" id="KW-0732">Signal</keyword>
<evidence type="ECO:0000313" key="4">
    <source>
        <dbReference type="EMBL" id="HJH23229.1"/>
    </source>
</evidence>
<reference evidence="4" key="2">
    <citation type="submission" date="2021-09" db="EMBL/GenBank/DDBJ databases">
        <authorList>
            <person name="Gilroy R."/>
        </authorList>
    </citation>
    <scope>NUCLEOTIDE SEQUENCE</scope>
    <source>
        <strain evidence="4">CHK175-13533</strain>
    </source>
</reference>
<organism evidence="4 5">
    <name type="scientific">Paenalcaligenes hominis</name>
    <dbReference type="NCBI Taxonomy" id="643674"/>
    <lineage>
        <taxon>Bacteria</taxon>
        <taxon>Pseudomonadati</taxon>
        <taxon>Pseudomonadota</taxon>
        <taxon>Betaproteobacteria</taxon>
        <taxon>Burkholderiales</taxon>
        <taxon>Alcaligenaceae</taxon>
        <taxon>Paenalcaligenes</taxon>
    </lineage>
</organism>
<dbReference type="SUPFAM" id="SSF88713">
    <property type="entry name" value="Glycoside hydrolase/deacetylase"/>
    <property type="match status" value="1"/>
</dbReference>
<sequence length="242" mass="27325">MGMIPILMYHQVGTPNPKGTPYRGLTVHPNDFKRQMVWLKRFGYTGLAMRDLLPYLTGEKTGKVVGITFDDGYRNVLQHAIPVLNELGFTSTNYIVSNHLGGTNFWDHAKGVPSAELMTHQELQQWLAAGHEIGSHTLDHVHLPEVSPTEAQRQILQSKNDLEQQLGTAVEAFCYPYGHKNTAIENWVRESGYSNATTTARGLALSTDDMMDLPRVLVARSTHIFRFLQKCLTQLEHKKRTQ</sequence>
<dbReference type="AlphaFoldDB" id="A0A9D2VEX9"/>
<dbReference type="Proteomes" id="UP000700248">
    <property type="component" value="Unassembled WGS sequence"/>
</dbReference>
<comment type="caution">
    <text evidence="4">The sequence shown here is derived from an EMBL/GenBank/DDBJ whole genome shotgun (WGS) entry which is preliminary data.</text>
</comment>
<protein>
    <submittedName>
        <fullName evidence="4">Polysaccharide deacetylase family protein</fullName>
    </submittedName>
</protein>
<feature type="domain" description="NodB homology" evidence="3">
    <location>
        <begin position="63"/>
        <end position="242"/>
    </location>
</feature>
<dbReference type="CDD" id="cd10918">
    <property type="entry name" value="CE4_NodB_like_5s_6s"/>
    <property type="match status" value="1"/>
</dbReference>
<dbReference type="InterPro" id="IPR051398">
    <property type="entry name" value="Polysacch_Deacetylase"/>
</dbReference>
<evidence type="ECO:0000256" key="2">
    <source>
        <dbReference type="ARBA" id="ARBA00022729"/>
    </source>
</evidence>
<dbReference type="GO" id="GO:0005576">
    <property type="term" value="C:extracellular region"/>
    <property type="evidence" value="ECO:0007669"/>
    <property type="project" value="UniProtKB-SubCell"/>
</dbReference>
<proteinExistence type="predicted"/>
<dbReference type="PANTHER" id="PTHR34216">
    <property type="match status" value="1"/>
</dbReference>
<comment type="subcellular location">
    <subcellularLocation>
        <location evidence="1">Secreted</location>
    </subcellularLocation>
</comment>
<dbReference type="Gene3D" id="3.20.20.370">
    <property type="entry name" value="Glycoside hydrolase/deacetylase"/>
    <property type="match status" value="1"/>
</dbReference>
<reference evidence="4" key="1">
    <citation type="journal article" date="2021" name="PeerJ">
        <title>Extensive microbial diversity within the chicken gut microbiome revealed by metagenomics and culture.</title>
        <authorList>
            <person name="Gilroy R."/>
            <person name="Ravi A."/>
            <person name="Getino M."/>
            <person name="Pursley I."/>
            <person name="Horton D.L."/>
            <person name="Alikhan N.F."/>
            <person name="Baker D."/>
            <person name="Gharbi K."/>
            <person name="Hall N."/>
            <person name="Watson M."/>
            <person name="Adriaenssens E.M."/>
            <person name="Foster-Nyarko E."/>
            <person name="Jarju S."/>
            <person name="Secka A."/>
            <person name="Antonio M."/>
            <person name="Oren A."/>
            <person name="Chaudhuri R.R."/>
            <person name="La Ragione R."/>
            <person name="Hildebrand F."/>
            <person name="Pallen M.J."/>
        </authorList>
    </citation>
    <scope>NUCLEOTIDE SEQUENCE</scope>
    <source>
        <strain evidence="4">CHK175-13533</strain>
    </source>
</reference>
<dbReference type="GO" id="GO:0005975">
    <property type="term" value="P:carbohydrate metabolic process"/>
    <property type="evidence" value="ECO:0007669"/>
    <property type="project" value="InterPro"/>
</dbReference>
<dbReference type="PROSITE" id="PS51677">
    <property type="entry name" value="NODB"/>
    <property type="match status" value="1"/>
</dbReference>
<evidence type="ECO:0000256" key="1">
    <source>
        <dbReference type="ARBA" id="ARBA00004613"/>
    </source>
</evidence>
<dbReference type="PANTHER" id="PTHR34216:SF3">
    <property type="entry name" value="POLY-BETA-1,6-N-ACETYL-D-GLUCOSAMINE N-DEACETYLASE"/>
    <property type="match status" value="1"/>
</dbReference>